<dbReference type="AlphaFoldDB" id="A0A0E2B6E4"/>
<name>A0A0E2B6E4_9LEPT</name>
<sequence length="83" mass="9659">MPINPFLEKVSGYSFYNISNITLDRLGTNDTKSNLESYIESFSENVLDIFKKFNFQDVINRLDKANLLFLVCGQFAKFDLHQK</sequence>
<gene>
    <name evidence="1" type="ORF">LEP1GSC081_2734</name>
</gene>
<dbReference type="RefSeq" id="WP_004764738.1">
    <property type="nucleotide sequence ID" value="NZ_AHMY02000022.1"/>
</dbReference>
<reference evidence="1 2" key="1">
    <citation type="submission" date="2012-10" db="EMBL/GenBank/DDBJ databases">
        <authorList>
            <person name="Harkins D.M."/>
            <person name="Durkin A.S."/>
            <person name="Brinkac L.M."/>
            <person name="Selengut J.D."/>
            <person name="Sanka R."/>
            <person name="DePew J."/>
            <person name="Purushe J."/>
            <person name="Peacock S.J."/>
            <person name="Thaipadungpanit J."/>
            <person name="Wuthiekanun V.W."/>
            <person name="Day N.P."/>
            <person name="Vinetz J.M."/>
            <person name="Sutton G.G."/>
            <person name="Nelson W.C."/>
            <person name="Fouts D.E."/>
        </authorList>
    </citation>
    <scope>NUCLEOTIDE SEQUENCE [LARGE SCALE GENOMIC DNA]</scope>
    <source>
        <strain evidence="1 2">H1</strain>
    </source>
</reference>
<comment type="caution">
    <text evidence="1">The sequence shown here is derived from an EMBL/GenBank/DDBJ whole genome shotgun (WGS) entry which is preliminary data.</text>
</comment>
<accession>A0A0E2B6E4</accession>
<proteinExistence type="predicted"/>
<evidence type="ECO:0000313" key="2">
    <source>
        <dbReference type="Proteomes" id="UP000006253"/>
    </source>
</evidence>
<dbReference type="Proteomes" id="UP000006253">
    <property type="component" value="Unassembled WGS sequence"/>
</dbReference>
<protein>
    <submittedName>
        <fullName evidence="1">Uncharacterized protein</fullName>
    </submittedName>
</protein>
<dbReference type="EMBL" id="AHMY02000022">
    <property type="protein sequence ID" value="EKO16782.1"/>
    <property type="molecule type" value="Genomic_DNA"/>
</dbReference>
<organism evidence="1 2">
    <name type="scientific">Leptospira kirschneri str. H1</name>
    <dbReference type="NCBI Taxonomy" id="1049966"/>
    <lineage>
        <taxon>Bacteria</taxon>
        <taxon>Pseudomonadati</taxon>
        <taxon>Spirochaetota</taxon>
        <taxon>Spirochaetia</taxon>
        <taxon>Leptospirales</taxon>
        <taxon>Leptospiraceae</taxon>
        <taxon>Leptospira</taxon>
    </lineage>
</organism>
<evidence type="ECO:0000313" key="1">
    <source>
        <dbReference type="EMBL" id="EKO16782.1"/>
    </source>
</evidence>